<evidence type="ECO:0000313" key="10">
    <source>
        <dbReference type="EMBL" id="CAF1234149.1"/>
    </source>
</evidence>
<dbReference type="PANTHER" id="PTHR46517">
    <property type="entry name" value="FRUCTOSE-2,6-BISPHOSPHATASE TIGAR"/>
    <property type="match status" value="1"/>
</dbReference>
<dbReference type="GO" id="GO:0005829">
    <property type="term" value="C:cytosol"/>
    <property type="evidence" value="ECO:0007669"/>
    <property type="project" value="TreeGrafter"/>
</dbReference>
<feature type="active site" description="Tele-phosphohistidine intermediate" evidence="6">
    <location>
        <position position="220"/>
    </location>
</feature>
<dbReference type="AlphaFoldDB" id="A0A814YQE0"/>
<comment type="similarity">
    <text evidence="3">Belongs to the phosphoglycerate mutase family.</text>
</comment>
<dbReference type="SMART" id="SM00855">
    <property type="entry name" value="PGAM"/>
    <property type="match status" value="1"/>
</dbReference>
<dbReference type="CDD" id="cd07067">
    <property type="entry name" value="HP_PGM_like"/>
    <property type="match status" value="1"/>
</dbReference>
<evidence type="ECO:0000256" key="7">
    <source>
        <dbReference type="PIRSR" id="PIRSR613078-2"/>
    </source>
</evidence>
<keyword evidence="2" id="KW-0378">Hydrolase</keyword>
<dbReference type="Pfam" id="PF22088">
    <property type="entry name" value="HIT-like"/>
    <property type="match status" value="1"/>
</dbReference>
<evidence type="ECO:0000256" key="6">
    <source>
        <dbReference type="PIRSR" id="PIRSR613078-1"/>
    </source>
</evidence>
<feature type="coiled-coil region" evidence="8">
    <location>
        <begin position="178"/>
        <end position="205"/>
    </location>
</feature>
<dbReference type="EMBL" id="CAJNOR010002010">
    <property type="protein sequence ID" value="CAF1234149.1"/>
    <property type="molecule type" value="Genomic_DNA"/>
</dbReference>
<keyword evidence="11" id="KW-1185">Reference proteome</keyword>
<evidence type="ECO:0000256" key="4">
    <source>
        <dbReference type="ARBA" id="ARBA00040907"/>
    </source>
</evidence>
<dbReference type="InterPro" id="IPR001345">
    <property type="entry name" value="PG/BPGM_mutase_AS"/>
</dbReference>
<evidence type="ECO:0000256" key="5">
    <source>
        <dbReference type="ARBA" id="ARBA00042275"/>
    </source>
</evidence>
<evidence type="ECO:0000256" key="3">
    <source>
        <dbReference type="ARBA" id="ARBA00038362"/>
    </source>
</evidence>
<evidence type="ECO:0000313" key="11">
    <source>
        <dbReference type="Proteomes" id="UP000663828"/>
    </source>
</evidence>
<evidence type="ECO:0000256" key="8">
    <source>
        <dbReference type="SAM" id="Coils"/>
    </source>
</evidence>
<name>A0A814YQE0_ADIRI</name>
<dbReference type="InterPro" id="IPR013078">
    <property type="entry name" value="His_Pase_superF_clade-1"/>
</dbReference>
<evidence type="ECO:0000256" key="1">
    <source>
        <dbReference type="ARBA" id="ARBA00000464"/>
    </source>
</evidence>
<dbReference type="PANTHER" id="PTHR46517:SF1">
    <property type="entry name" value="FRUCTOSE-2,6-BISPHOSPHATASE TIGAR"/>
    <property type="match status" value="1"/>
</dbReference>
<dbReference type="Gene3D" id="3.40.50.1240">
    <property type="entry name" value="Phosphoglycerate mutase-like"/>
    <property type="match status" value="1"/>
</dbReference>
<proteinExistence type="inferred from homology"/>
<feature type="binding site" evidence="7">
    <location>
        <begin position="219"/>
        <end position="226"/>
    </location>
    <ligand>
        <name>substrate</name>
    </ligand>
</feature>
<reference evidence="10" key="1">
    <citation type="submission" date="2021-02" db="EMBL/GenBank/DDBJ databases">
        <authorList>
            <person name="Nowell W R."/>
        </authorList>
    </citation>
    <scope>NUCLEOTIDE SEQUENCE</scope>
</reference>
<dbReference type="PROSITE" id="PS00175">
    <property type="entry name" value="PG_MUTASE"/>
    <property type="match status" value="1"/>
</dbReference>
<dbReference type="Pfam" id="PF00300">
    <property type="entry name" value="His_Phos_1"/>
    <property type="match status" value="1"/>
</dbReference>
<evidence type="ECO:0000259" key="9">
    <source>
        <dbReference type="Pfam" id="PF22088"/>
    </source>
</evidence>
<feature type="binding site" evidence="7">
    <location>
        <position position="269"/>
    </location>
    <ligand>
        <name>substrate</name>
    </ligand>
</feature>
<feature type="domain" description="LPG0439 HIT-related" evidence="9">
    <location>
        <begin position="31"/>
        <end position="187"/>
    </location>
</feature>
<dbReference type="SUPFAM" id="SSF53254">
    <property type="entry name" value="Phosphoglycerate mutase-like"/>
    <property type="match status" value="1"/>
</dbReference>
<protein>
    <recommendedName>
        <fullName evidence="4">Fructose-2,6-bisphosphatase TIGAR</fullName>
    </recommendedName>
    <alternativeName>
        <fullName evidence="5">TP53-induced glycolysis and apoptosis regulator</fullName>
    </alternativeName>
</protein>
<dbReference type="GO" id="GO:0043456">
    <property type="term" value="P:regulation of pentose-phosphate shunt"/>
    <property type="evidence" value="ECO:0007669"/>
    <property type="project" value="TreeGrafter"/>
</dbReference>
<comment type="catalytic activity">
    <reaction evidence="1">
        <text>beta-D-fructose 2,6-bisphosphate + H2O = beta-D-fructose 6-phosphate + phosphate</text>
        <dbReference type="Rhea" id="RHEA:17289"/>
        <dbReference type="ChEBI" id="CHEBI:15377"/>
        <dbReference type="ChEBI" id="CHEBI:43474"/>
        <dbReference type="ChEBI" id="CHEBI:57634"/>
        <dbReference type="ChEBI" id="CHEBI:58579"/>
        <dbReference type="EC" id="3.1.3.46"/>
    </reaction>
</comment>
<dbReference type="InterPro" id="IPR051695">
    <property type="entry name" value="Phosphoglycerate_Mutase"/>
</dbReference>
<dbReference type="GO" id="GO:0004331">
    <property type="term" value="F:fructose-2,6-bisphosphate 2-phosphatase activity"/>
    <property type="evidence" value="ECO:0007669"/>
    <property type="project" value="UniProtKB-EC"/>
</dbReference>
<dbReference type="InterPro" id="IPR054312">
    <property type="entry name" value="LPG0439_HIT-like"/>
</dbReference>
<dbReference type="GO" id="GO:0045820">
    <property type="term" value="P:negative regulation of glycolytic process"/>
    <property type="evidence" value="ECO:0007669"/>
    <property type="project" value="TreeGrafter"/>
</dbReference>
<comment type="caution">
    <text evidence="10">The sequence shown here is derived from an EMBL/GenBank/DDBJ whole genome shotgun (WGS) entry which is preliminary data.</text>
</comment>
<dbReference type="InterPro" id="IPR029033">
    <property type="entry name" value="His_PPase_superfam"/>
</dbReference>
<sequence length="424" mass="49474">MSLSERIDYKFGENRYYSSNHWIYEKCFLTDPKMIGIVYFKEFDYAIYLNPNDKRGYRSIIRLIKNDDMNSTLNRFYSSFERIGLSLTMSLVTDAYYQIVPIVQSVVAGNNAHSFDQETNLIELGNADEPNFLHGHVFGRGNPKRNYIGNVPLEGPFPGSNFDLKGELANEKKIPWKFEDMVQVVQKSKEEIDQLKNIYENFGLRIFTENLSFEIYLIRHGETDWNIEKKLQGHTDIPLNQNGLLQSEKLKEKLNGINFSKIISSDLQRAHSTAQRIDNSNQLIEKSILLREKSFGQWEGKSIEELHSYLKQTFDLDQFTKEEYLSFKWNEDIESYSDVYRRIYQVIRSLIISHSSDLNNPVLFSTHGGVLRTILYHFDYQQGFRWKVSNCALIKLQVCVDGQISIKQLDGIQLIKDEHVLSSF</sequence>
<dbReference type="Proteomes" id="UP000663828">
    <property type="component" value="Unassembled WGS sequence"/>
</dbReference>
<gene>
    <name evidence="10" type="ORF">XAT740_LOCUS25385</name>
</gene>
<keyword evidence="8" id="KW-0175">Coiled coil</keyword>
<feature type="active site" description="Proton donor/acceptor" evidence="6">
    <location>
        <position position="292"/>
    </location>
</feature>
<organism evidence="10 11">
    <name type="scientific">Adineta ricciae</name>
    <name type="common">Rotifer</name>
    <dbReference type="NCBI Taxonomy" id="249248"/>
    <lineage>
        <taxon>Eukaryota</taxon>
        <taxon>Metazoa</taxon>
        <taxon>Spiralia</taxon>
        <taxon>Gnathifera</taxon>
        <taxon>Rotifera</taxon>
        <taxon>Eurotatoria</taxon>
        <taxon>Bdelloidea</taxon>
        <taxon>Adinetida</taxon>
        <taxon>Adinetidae</taxon>
        <taxon>Adineta</taxon>
    </lineage>
</organism>
<accession>A0A814YQE0</accession>
<evidence type="ECO:0000256" key="2">
    <source>
        <dbReference type="ARBA" id="ARBA00022801"/>
    </source>
</evidence>